<reference evidence="1" key="1">
    <citation type="submission" date="2022-04" db="EMBL/GenBank/DDBJ databases">
        <title>Jade perch genome.</title>
        <authorList>
            <person name="Chao B."/>
        </authorList>
    </citation>
    <scope>NUCLEOTIDE SEQUENCE</scope>
    <source>
        <strain evidence="1">CB-2022</strain>
    </source>
</reference>
<evidence type="ECO:0000313" key="2">
    <source>
        <dbReference type="Proteomes" id="UP000831701"/>
    </source>
</evidence>
<comment type="caution">
    <text evidence="1">The sequence shown here is derived from an EMBL/GenBank/DDBJ whole genome shotgun (WGS) entry which is preliminary data.</text>
</comment>
<accession>A0ACB8WFQ9</accession>
<evidence type="ECO:0000313" key="1">
    <source>
        <dbReference type="EMBL" id="KAI3366576.1"/>
    </source>
</evidence>
<dbReference type="EMBL" id="CM041540">
    <property type="protein sequence ID" value="KAI3366576.1"/>
    <property type="molecule type" value="Genomic_DNA"/>
</dbReference>
<gene>
    <name evidence="1" type="ORF">L3Q82_009188</name>
</gene>
<keyword evidence="2" id="KW-1185">Reference proteome</keyword>
<sequence length="1141" mass="127245">MKGNEVDMQSDYQIANLCLGGSDIFASVRENSPTGEFISNLSISGEPGTITIRLCLTGLNAEWFYLEGRTIRLNTSASRVLDREVQGPVLIAQLTCYEGDVMQSQYRILVEIVNENDNRPNFVEETIKPFTISELTAVNSVVFTVKAVDNDGDMISYIIDQSSRDAASFRIDLPNSGKVVLNKPLDYETRTHLEVIIWAQEVNTVEKFNTSAVLTVNVEDGDDQYPHFLPCAPVSPGVPVCMNPTYTANITQREKDTILEFSPGPIRAEDGDKGINTPLVYSILSGELSFMITVDTAVFTGTCVIQTFCVSAGDDQGRFVINNRTGEIRFTGTVDNRRPMANFTLSVMVCQVGDRLKYSVASVLIRILNENMFPPVFNRTTFKGFIIQNSSPASIVSTYGNQVLQVQVSDRDFSDGLNPNIRYSLHPPSGLYQVTQGGVLIARTDQLHAFDRHILQVVARDEESGEEVSASVDIEVLQRGQTVPHGAFTEQQLFGDVDSRLAGGIAAMILLLFLSSVLFLLLRTLRRRQRQRNPDEHAGVVLGKHPKVSRSNAGLFILRSPQAPTMSVQPRRIRLKPWLLAQVNSGRYPGLHWLSPDHRLFQIPWKHATRHTPTSDEENTIFKAWALETGKYQEGVDEPDPAKWKANLRCALNKSREFQLKYDGTKETPVQPYKIYEVCEQLGGTGEAVTFNQVTRTGPSITTSAVSWSSSRIDRDQRPDEDRKRNMKNGGDDEEEMPNLMDLTISKKFIVFSQLENKSQVSNIGFDQIKVQTQVTDPRISDPPSFSSFPAHSEVNQFSLSTNGTFGPPRVIPVPLIPDSILPMTDLHAQGGMVDQGSFVHSAGLSNELQDLNPLPSPAASAPPGPAPMETSSMGAIQNQGDPQNHQPCKYDLLSSIPLMDNCPLCVAVVTDLDLKFQYRGRTAGSLTVSNPQGCRLYYGHLEPTPEQVDLFGPVTLQQVLFPGTSEIQNQKQRFYTEALLDVMDRGLILEIWEQDIYAVRLCQCKVFWSGPGMPEQGPPNPMEREKKIKVFSLNDFLQGLILFQKGEAQNPPPFEIYFCFGEDWPDKKPKEKKLIIVQVVPVVARILTEMFSGELSWSTDSIRLQISNPDVKDQTVEQFKELQRLLQSQQIQGPWTPNVS</sequence>
<protein>
    <submittedName>
        <fullName evidence="1">Uncharacterized protein</fullName>
    </submittedName>
</protein>
<organism evidence="1 2">
    <name type="scientific">Scortum barcoo</name>
    <name type="common">barcoo grunter</name>
    <dbReference type="NCBI Taxonomy" id="214431"/>
    <lineage>
        <taxon>Eukaryota</taxon>
        <taxon>Metazoa</taxon>
        <taxon>Chordata</taxon>
        <taxon>Craniata</taxon>
        <taxon>Vertebrata</taxon>
        <taxon>Euteleostomi</taxon>
        <taxon>Actinopterygii</taxon>
        <taxon>Neopterygii</taxon>
        <taxon>Teleostei</taxon>
        <taxon>Neoteleostei</taxon>
        <taxon>Acanthomorphata</taxon>
        <taxon>Eupercaria</taxon>
        <taxon>Centrarchiformes</taxon>
        <taxon>Terapontoidei</taxon>
        <taxon>Terapontidae</taxon>
        <taxon>Scortum</taxon>
    </lineage>
</organism>
<dbReference type="Proteomes" id="UP000831701">
    <property type="component" value="Chromosome 10"/>
</dbReference>
<name>A0ACB8WFQ9_9TELE</name>
<proteinExistence type="predicted"/>